<comment type="caution">
    <text evidence="2">The sequence shown here is derived from an EMBL/GenBank/DDBJ whole genome shotgun (WGS) entry which is preliminary data.</text>
</comment>
<dbReference type="AlphaFoldDB" id="A0AAE0RUD5"/>
<reference evidence="2" key="2">
    <citation type="journal article" date="2021" name="Genome Biol. Evol.">
        <title>Developing a high-quality reference genome for a parasitic bivalve with doubly uniparental inheritance (Bivalvia: Unionida).</title>
        <authorList>
            <person name="Smith C.H."/>
        </authorList>
    </citation>
    <scope>NUCLEOTIDE SEQUENCE</scope>
    <source>
        <strain evidence="2">CHS0354</strain>
        <tissue evidence="2">Mantle</tissue>
    </source>
</reference>
<reference evidence="2" key="1">
    <citation type="journal article" date="2021" name="Genome Biol. Evol.">
        <title>A High-Quality Reference Genome for a Parasitic Bivalve with Doubly Uniparental Inheritance (Bivalvia: Unionida).</title>
        <authorList>
            <person name="Smith C.H."/>
        </authorList>
    </citation>
    <scope>NUCLEOTIDE SEQUENCE</scope>
    <source>
        <strain evidence="2">CHS0354</strain>
    </source>
</reference>
<evidence type="ECO:0000256" key="1">
    <source>
        <dbReference type="SAM" id="MobiDB-lite"/>
    </source>
</evidence>
<dbReference type="EMBL" id="JAEAOA010001539">
    <property type="protein sequence ID" value="KAK3579863.1"/>
    <property type="molecule type" value="Genomic_DNA"/>
</dbReference>
<proteinExistence type="predicted"/>
<sequence>MYSIKMTCQIVRVLLRAFIFQWQPSNREDVFPAARRRNNETKESQQRTNGTKGTKEAHKKKIRNLNSAKQEARIKPMGYNNIEEKECTPLLHNNGNVKDSYFQLEWQPSKREVFPATCRRNNETKESQQRTTGTKGTKGAHNKKERNLNSAKQEARRKPMDYNNIEEKECTPLLHNNGNV</sequence>
<dbReference type="Proteomes" id="UP001195483">
    <property type="component" value="Unassembled WGS sequence"/>
</dbReference>
<evidence type="ECO:0000313" key="3">
    <source>
        <dbReference type="Proteomes" id="UP001195483"/>
    </source>
</evidence>
<accession>A0AAE0RUD5</accession>
<gene>
    <name evidence="2" type="ORF">CHS0354_025767</name>
</gene>
<evidence type="ECO:0000313" key="2">
    <source>
        <dbReference type="EMBL" id="KAK3579863.1"/>
    </source>
</evidence>
<protein>
    <submittedName>
        <fullName evidence="2">Uncharacterized protein</fullName>
    </submittedName>
</protein>
<name>A0AAE0RUD5_9BIVA</name>
<feature type="region of interest" description="Disordered" evidence="1">
    <location>
        <begin position="120"/>
        <end position="160"/>
    </location>
</feature>
<feature type="region of interest" description="Disordered" evidence="1">
    <location>
        <begin position="33"/>
        <end position="60"/>
    </location>
</feature>
<keyword evidence="3" id="KW-1185">Reference proteome</keyword>
<organism evidence="2 3">
    <name type="scientific">Potamilus streckersoni</name>
    <dbReference type="NCBI Taxonomy" id="2493646"/>
    <lineage>
        <taxon>Eukaryota</taxon>
        <taxon>Metazoa</taxon>
        <taxon>Spiralia</taxon>
        <taxon>Lophotrochozoa</taxon>
        <taxon>Mollusca</taxon>
        <taxon>Bivalvia</taxon>
        <taxon>Autobranchia</taxon>
        <taxon>Heteroconchia</taxon>
        <taxon>Palaeoheterodonta</taxon>
        <taxon>Unionida</taxon>
        <taxon>Unionoidea</taxon>
        <taxon>Unionidae</taxon>
        <taxon>Ambleminae</taxon>
        <taxon>Lampsilini</taxon>
        <taxon>Potamilus</taxon>
    </lineage>
</organism>
<reference evidence="2" key="3">
    <citation type="submission" date="2023-05" db="EMBL/GenBank/DDBJ databases">
        <authorList>
            <person name="Smith C.H."/>
        </authorList>
    </citation>
    <scope>NUCLEOTIDE SEQUENCE</scope>
    <source>
        <strain evidence="2">CHS0354</strain>
        <tissue evidence="2">Mantle</tissue>
    </source>
</reference>